<evidence type="ECO:0000256" key="3">
    <source>
        <dbReference type="ARBA" id="ARBA00022475"/>
    </source>
</evidence>
<keyword evidence="5" id="KW-0472">Membrane</keyword>
<sequence>MRTVPLKVGFMPLVDAAPLIIAQEMGFAEEEGLALDLQRAPSWSTLRDWLVLGQLEAAQMLAPIPVAMALGLGGMTTRLDALSILSVNGNVVGVSTEVASKLRAHGFTPDFADAHATGRALSTLSEGLRVGVPFPFSMHAEMLYYWLGALGPAAPQNLDVRTIPPPLMADAIKAGEIDAFCVGEPWGSISVEQGHGELLLPSSAIWQFAPEKVLAVRHDWTEAEPELTGLLMRAIWKAGRWLAEPKRMSTAAEILSWPEYLGVSAEVAERALSGHMVIARNAKAKPVKRMLTFFDGAATFPWKSQAAWIGTQMAARIGLDRDNAARTAETVFRTDLYRKHLAVLDADMPGASSKCEGALGNPTAVSSVNGTMILGPDSFFDGEIFDPQVKK</sequence>
<proteinExistence type="predicted"/>
<accession>A0A0P1I431</accession>
<evidence type="ECO:0000313" key="7">
    <source>
        <dbReference type="Proteomes" id="UP000051870"/>
    </source>
</evidence>
<evidence type="ECO:0000256" key="5">
    <source>
        <dbReference type="ARBA" id="ARBA00023136"/>
    </source>
</evidence>
<organism evidence="6 7">
    <name type="scientific">Shimia thalassica</name>
    <dbReference type="NCBI Taxonomy" id="1715693"/>
    <lineage>
        <taxon>Bacteria</taxon>
        <taxon>Pseudomonadati</taxon>
        <taxon>Pseudomonadota</taxon>
        <taxon>Alphaproteobacteria</taxon>
        <taxon>Rhodobacterales</taxon>
        <taxon>Roseobacteraceae</taxon>
    </lineage>
</organism>
<dbReference type="GeneID" id="83880052"/>
<keyword evidence="3" id="KW-1003">Cell membrane</keyword>
<comment type="subcellular location">
    <subcellularLocation>
        <location evidence="1">Endomembrane system</location>
    </subcellularLocation>
</comment>
<keyword evidence="7" id="KW-1185">Reference proteome</keyword>
<evidence type="ECO:0000256" key="4">
    <source>
        <dbReference type="ARBA" id="ARBA00022519"/>
    </source>
</evidence>
<dbReference type="CDD" id="cd13553">
    <property type="entry name" value="PBP2_NrtA_CpmA_like"/>
    <property type="match status" value="1"/>
</dbReference>
<protein>
    <submittedName>
        <fullName evidence="6">Nitrate transport protein NrtA</fullName>
    </submittedName>
</protein>
<evidence type="ECO:0000256" key="1">
    <source>
        <dbReference type="ARBA" id="ARBA00004308"/>
    </source>
</evidence>
<gene>
    <name evidence="6" type="primary">nrtA_2</name>
    <name evidence="6" type="ORF">PH7735_00986</name>
</gene>
<keyword evidence="4" id="KW-0997">Cell inner membrane</keyword>
<dbReference type="AlphaFoldDB" id="A0A0P1I431"/>
<reference evidence="7" key="1">
    <citation type="submission" date="2015-09" db="EMBL/GenBank/DDBJ databases">
        <authorList>
            <person name="Rodrigo-Torres Lidia"/>
            <person name="Arahal R.David."/>
        </authorList>
    </citation>
    <scope>NUCLEOTIDE SEQUENCE [LARGE SCALE GENOMIC DNA]</scope>
    <source>
        <strain evidence="7">CECT 7735</strain>
    </source>
</reference>
<dbReference type="STRING" id="1715693.PH7735_00986"/>
<dbReference type="PANTHER" id="PTHR30024">
    <property type="entry name" value="ALIPHATIC SULFONATES-BINDING PROTEIN-RELATED"/>
    <property type="match status" value="1"/>
</dbReference>
<keyword evidence="2" id="KW-0813">Transport</keyword>
<dbReference type="Proteomes" id="UP000051870">
    <property type="component" value="Unassembled WGS sequence"/>
</dbReference>
<dbReference type="Gene3D" id="3.40.190.10">
    <property type="entry name" value="Periplasmic binding protein-like II"/>
    <property type="match status" value="2"/>
</dbReference>
<dbReference type="RefSeq" id="WP_058310155.1">
    <property type="nucleotide sequence ID" value="NZ_CYTW01000001.1"/>
</dbReference>
<evidence type="ECO:0000313" key="6">
    <source>
        <dbReference type="EMBL" id="CUJ88836.1"/>
    </source>
</evidence>
<dbReference type="GO" id="GO:0012505">
    <property type="term" value="C:endomembrane system"/>
    <property type="evidence" value="ECO:0007669"/>
    <property type="project" value="UniProtKB-SubCell"/>
</dbReference>
<dbReference type="PANTHER" id="PTHR30024:SF43">
    <property type="entry name" value="BLL4572 PROTEIN"/>
    <property type="match status" value="1"/>
</dbReference>
<dbReference type="EMBL" id="CYTW01000001">
    <property type="protein sequence ID" value="CUJ88836.1"/>
    <property type="molecule type" value="Genomic_DNA"/>
</dbReference>
<name>A0A0P1I431_9RHOB</name>
<dbReference type="SUPFAM" id="SSF53850">
    <property type="entry name" value="Periplasmic binding protein-like II"/>
    <property type="match status" value="1"/>
</dbReference>
<evidence type="ECO:0000256" key="2">
    <source>
        <dbReference type="ARBA" id="ARBA00022448"/>
    </source>
</evidence>
<dbReference type="InterPro" id="IPR044527">
    <property type="entry name" value="NrtA/CpmA_ABC-bd_dom"/>
</dbReference>
<dbReference type="Pfam" id="PF13379">
    <property type="entry name" value="NMT1_2"/>
    <property type="match status" value="1"/>
</dbReference>